<dbReference type="Proteomes" id="UP000640274">
    <property type="component" value="Unassembled WGS sequence"/>
</dbReference>
<dbReference type="InterPro" id="IPR053154">
    <property type="entry name" value="c-di-AMP_regulator"/>
</dbReference>
<proteinExistence type="predicted"/>
<gene>
    <name evidence="2" type="ORF">JFN88_07420</name>
</gene>
<dbReference type="RefSeq" id="WP_199018692.1">
    <property type="nucleotide sequence ID" value="NZ_JAELUP010000020.1"/>
</dbReference>
<reference evidence="2" key="1">
    <citation type="submission" date="2020-12" db="EMBL/GenBank/DDBJ databases">
        <authorList>
            <person name="Huq M.A."/>
        </authorList>
    </citation>
    <scope>NUCLEOTIDE SEQUENCE</scope>
    <source>
        <strain evidence="2">MAHUQ-46</strain>
    </source>
</reference>
<feature type="region of interest" description="Disordered" evidence="1">
    <location>
        <begin position="410"/>
        <end position="473"/>
    </location>
</feature>
<evidence type="ECO:0000313" key="2">
    <source>
        <dbReference type="EMBL" id="MBJ6361140.1"/>
    </source>
</evidence>
<accession>A0A934J1N3</accession>
<dbReference type="Pfam" id="PF07949">
    <property type="entry name" value="YbbR"/>
    <property type="match status" value="2"/>
</dbReference>
<sequence length="473" mass="50940">MDKWLNNPNILKVVSVALAILLWATVHFEPQTPGAVTNTMDTKEYGAIKVQVEGLDASKHDLRLLEPSVVRIMAKGSFSDLLSASEDDYKVYVDVSGIKDGHHILPLKVSGPKRVEIIELSPARVSVQLEPLETRTFEVQVTTKGTPANDYKAGPPIVRPGNRVQVTLPTDYMEQVGAVRASVSIDKEENNVTEKRAKLVVYDKSGMEIPKAIVQPSTVEVEVPINKPAKQLPLRISYTGSLSNGLSLVSVQPQVDKVTIYGPQAELNKYDHFDNIVVNLSSIKESGTLTLELKPMSGIASVSPDKITLNIEVTPYEKRTLPQIPIEVTGLSDGLESRFITPEEGRTDIHVRGAPSNLAEIGANDFKLVADLSGLAPGRHTVSIEVSLPAFVELTDSKLTAVVEIIESKQTGGPIIEEQEEPTGSNPEESPRDNGSNTGSGTHPGNQGNQEGSEPDTGSNSNSSDNGKKHSGG</sequence>
<keyword evidence="3" id="KW-1185">Reference proteome</keyword>
<dbReference type="InterPro" id="IPR012505">
    <property type="entry name" value="YbbR"/>
</dbReference>
<dbReference type="Gene3D" id="2.170.120.40">
    <property type="entry name" value="YbbR-like domain"/>
    <property type="match status" value="2"/>
</dbReference>
<dbReference type="PANTHER" id="PTHR37804">
    <property type="entry name" value="CDAA REGULATORY PROTEIN CDAR"/>
    <property type="match status" value="1"/>
</dbReference>
<comment type="caution">
    <text evidence="2">The sequence shown here is derived from an EMBL/GenBank/DDBJ whole genome shotgun (WGS) entry which is preliminary data.</text>
</comment>
<evidence type="ECO:0008006" key="4">
    <source>
        <dbReference type="Google" id="ProtNLM"/>
    </source>
</evidence>
<evidence type="ECO:0000313" key="3">
    <source>
        <dbReference type="Proteomes" id="UP000640274"/>
    </source>
</evidence>
<dbReference type="Gene3D" id="2.170.120.30">
    <property type="match status" value="2"/>
</dbReference>
<feature type="compositionally biased region" description="Polar residues" evidence="1">
    <location>
        <begin position="422"/>
        <end position="452"/>
    </location>
</feature>
<dbReference type="PANTHER" id="PTHR37804:SF1">
    <property type="entry name" value="CDAA REGULATORY PROTEIN CDAR"/>
    <property type="match status" value="1"/>
</dbReference>
<protein>
    <recommendedName>
        <fullName evidence="4">YbbR domain-containing protein</fullName>
    </recommendedName>
</protein>
<dbReference type="AlphaFoldDB" id="A0A934J1N3"/>
<name>A0A934J1N3_9BACL</name>
<evidence type="ECO:0000256" key="1">
    <source>
        <dbReference type="SAM" id="MobiDB-lite"/>
    </source>
</evidence>
<dbReference type="EMBL" id="JAELUP010000020">
    <property type="protein sequence ID" value="MBJ6361140.1"/>
    <property type="molecule type" value="Genomic_DNA"/>
</dbReference>
<organism evidence="2 3">
    <name type="scientific">Paenibacillus roseus</name>
    <dbReference type="NCBI Taxonomy" id="2798579"/>
    <lineage>
        <taxon>Bacteria</taxon>
        <taxon>Bacillati</taxon>
        <taxon>Bacillota</taxon>
        <taxon>Bacilli</taxon>
        <taxon>Bacillales</taxon>
        <taxon>Paenibacillaceae</taxon>
        <taxon>Paenibacillus</taxon>
    </lineage>
</organism>